<dbReference type="EMBL" id="CAJVCH010216998">
    <property type="protein sequence ID" value="CAG7731655.1"/>
    <property type="molecule type" value="Genomic_DNA"/>
</dbReference>
<feature type="non-terminal residue" evidence="2">
    <location>
        <position position="1"/>
    </location>
</feature>
<dbReference type="EMBL" id="CAJVCH010216052">
    <property type="protein sequence ID" value="CAG7731609.1"/>
    <property type="molecule type" value="Genomic_DNA"/>
</dbReference>
<evidence type="ECO:0000313" key="1">
    <source>
        <dbReference type="EMBL" id="CAG7731609.1"/>
    </source>
</evidence>
<name>A0A8J2K2J8_9HEXA</name>
<evidence type="ECO:0000313" key="3">
    <source>
        <dbReference type="Proteomes" id="UP000708208"/>
    </source>
</evidence>
<organism evidence="2 3">
    <name type="scientific">Allacma fusca</name>
    <dbReference type="NCBI Taxonomy" id="39272"/>
    <lineage>
        <taxon>Eukaryota</taxon>
        <taxon>Metazoa</taxon>
        <taxon>Ecdysozoa</taxon>
        <taxon>Arthropoda</taxon>
        <taxon>Hexapoda</taxon>
        <taxon>Collembola</taxon>
        <taxon>Symphypleona</taxon>
        <taxon>Sminthuridae</taxon>
        <taxon>Allacma</taxon>
    </lineage>
</organism>
<comment type="caution">
    <text evidence="2">The sequence shown here is derived from an EMBL/GenBank/DDBJ whole genome shotgun (WGS) entry which is preliminary data.</text>
</comment>
<evidence type="ECO:0000313" key="2">
    <source>
        <dbReference type="EMBL" id="CAG7731655.1"/>
    </source>
</evidence>
<gene>
    <name evidence="1" type="ORF">AFUS01_LOCUS20187</name>
    <name evidence="2" type="ORF">AFUS01_LOCUS20231</name>
</gene>
<protein>
    <submittedName>
        <fullName evidence="2">Uncharacterized protein</fullName>
    </submittedName>
</protein>
<dbReference type="AlphaFoldDB" id="A0A8J2K2J8"/>
<dbReference type="Proteomes" id="UP000708208">
    <property type="component" value="Unassembled WGS sequence"/>
</dbReference>
<proteinExistence type="predicted"/>
<keyword evidence="3" id="KW-1185">Reference proteome</keyword>
<feature type="non-terminal residue" evidence="2">
    <location>
        <position position="41"/>
    </location>
</feature>
<sequence>MSSMEAELDRAQAIIDAVRGPRSDGVYINFPPPPPPLPAFT</sequence>
<reference evidence="2" key="1">
    <citation type="submission" date="2021-06" db="EMBL/GenBank/DDBJ databases">
        <authorList>
            <person name="Hodson N. C."/>
            <person name="Mongue J. A."/>
            <person name="Jaron S. K."/>
        </authorList>
    </citation>
    <scope>NUCLEOTIDE SEQUENCE</scope>
</reference>
<accession>A0A8J2K2J8</accession>